<dbReference type="EMBL" id="JAUBDJ010000002">
    <property type="protein sequence ID" value="MDW0116076.1"/>
    <property type="molecule type" value="Genomic_DNA"/>
</dbReference>
<organism evidence="1 2">
    <name type="scientific">Sporosarcina thermotolerans</name>
    <dbReference type="NCBI Taxonomy" id="633404"/>
    <lineage>
        <taxon>Bacteria</taxon>
        <taxon>Bacillati</taxon>
        <taxon>Bacillota</taxon>
        <taxon>Bacilli</taxon>
        <taxon>Bacillales</taxon>
        <taxon>Caryophanaceae</taxon>
        <taxon>Sporosarcina</taxon>
    </lineage>
</organism>
<gene>
    <name evidence="1" type="ORF">QTL97_03950</name>
</gene>
<name>A0AAW9A8V2_9BACL</name>
<dbReference type="Proteomes" id="UP001271648">
    <property type="component" value="Unassembled WGS sequence"/>
</dbReference>
<dbReference type="AlphaFoldDB" id="A0AAW9A8V2"/>
<evidence type="ECO:0000313" key="1">
    <source>
        <dbReference type="EMBL" id="MDW0116076.1"/>
    </source>
</evidence>
<sequence>MNFDSLLDKLLGQRELIHEVECAVCGGFEAYYRDPFTKENLGRACEFCGELQAFD</sequence>
<comment type="caution">
    <text evidence="1">The sequence shown here is derived from an EMBL/GenBank/DDBJ whole genome shotgun (WGS) entry which is preliminary data.</text>
</comment>
<evidence type="ECO:0000313" key="2">
    <source>
        <dbReference type="Proteomes" id="UP001271648"/>
    </source>
</evidence>
<accession>A0AAW9A8V2</accession>
<reference evidence="1 2" key="1">
    <citation type="submission" date="2023-06" db="EMBL/GenBank/DDBJ databases">
        <title>Sporosarcina sp. nov., isolated from Korean traditional fermented seafood 'Jeotgal'.</title>
        <authorList>
            <person name="Yang A.I."/>
            <person name="Shin N.-R."/>
        </authorList>
    </citation>
    <scope>NUCLEOTIDE SEQUENCE [LARGE SCALE GENOMIC DNA]</scope>
    <source>
        <strain evidence="1 2">KCTC43456</strain>
    </source>
</reference>
<keyword evidence="1" id="KW-0012">Acyltransferase</keyword>
<dbReference type="RefSeq" id="WP_283732765.1">
    <property type="nucleotide sequence ID" value="NZ_CP125968.1"/>
</dbReference>
<dbReference type="GO" id="GO:0016746">
    <property type="term" value="F:acyltransferase activity"/>
    <property type="evidence" value="ECO:0007669"/>
    <property type="project" value="UniProtKB-KW"/>
</dbReference>
<protein>
    <submittedName>
        <fullName evidence="1">Acyltransferase</fullName>
    </submittedName>
</protein>
<proteinExistence type="predicted"/>
<keyword evidence="1" id="KW-0808">Transferase</keyword>
<keyword evidence="2" id="KW-1185">Reference proteome</keyword>